<sequence length="836" mass="93749">MQDTTEPPASPPQPRVAALEGPRTPARVTEKKISLQKSHGIDSDEDDTSQGELPTTFEDQVSETGMPEWPPLTLDDRQSELTETNTESTPLSNAPRNSRTQGANKEQRKLMDDELNIADDRKVKILSMEEAKNMYHDVATGKEIDQYLTKSKLYSRAKKCWTKVPRDEPKEGDLYQPLTDITSDIVDHFKPDSIPDGVSRQVVLSKAANLLHDNGTSTTSPDICVKAAGPSFETPKSATKHGLGYTNIAAVFDAKTEQGYGGPKQSARQLGVYAKYDHLLSKILAETEMRFRQLFIHQPNRNFVRAIIITEEHAQLFHFDRGGVYATPSIKIHDTSDPEKRDGAYMFVRWVLGLTSYNEEEIGLDTSIQWKIDSRGRKSSGTVTVNQYDAGKEAFIPVVYDLNMEEPPFVRPSLAGRGTTIWPAKEPGTGAHVLIKDSWRTDTRTPESQHMEAANDAKITGIPEMVGFQDYCAQTKDYRPPNFNEDAFFNRVKLRIVIKKHGLSIWYFRSRLQLLQALVAVIIAHAELFKNGILHRDISMQNIILGSPTSGSAGYLIDLDMALDISVDRTLTGVSKDKRTGLMIYQSYWTLEGMNLRKKGLVPPPHDYLDDLECFLYITCHIVFAFERPGVWVEELPGDMMEWTEGKPSKVASMKRSFCEDLAMDTNDIPSWWGPHCATLLEEYAKVVFDIQRKKNAIFKNSRLTAAAKRDAQLAFAKATTQHYELVVNAFHKAIAGLEEEGLAKEERVLYQLSPNAAAKCLHFPLSSIVMKLPFEYRLPLDLSPPTSMKRRSQGHEEDDIIPCKRNRQGPSPLSAAMDVTNDTTVAGDDDSGSDM</sequence>
<evidence type="ECO:0000259" key="2">
    <source>
        <dbReference type="Pfam" id="PF17667"/>
    </source>
</evidence>
<feature type="compositionally biased region" description="Polar residues" evidence="1">
    <location>
        <begin position="81"/>
        <end position="104"/>
    </location>
</feature>
<keyword evidence="4" id="KW-1185">Reference proteome</keyword>
<dbReference type="PANTHER" id="PTHR38248">
    <property type="entry name" value="FUNK1 6"/>
    <property type="match status" value="1"/>
</dbReference>
<dbReference type="PANTHER" id="PTHR38248:SF2">
    <property type="entry name" value="FUNK1 11"/>
    <property type="match status" value="1"/>
</dbReference>
<reference evidence="3 4" key="1">
    <citation type="journal article" date="2019" name="Nat. Ecol. Evol.">
        <title>Megaphylogeny resolves global patterns of mushroom evolution.</title>
        <authorList>
            <person name="Varga T."/>
            <person name="Krizsan K."/>
            <person name="Foldi C."/>
            <person name="Dima B."/>
            <person name="Sanchez-Garcia M."/>
            <person name="Sanchez-Ramirez S."/>
            <person name="Szollosi G.J."/>
            <person name="Szarkandi J.G."/>
            <person name="Papp V."/>
            <person name="Albert L."/>
            <person name="Andreopoulos W."/>
            <person name="Angelini C."/>
            <person name="Antonin V."/>
            <person name="Barry K.W."/>
            <person name="Bougher N.L."/>
            <person name="Buchanan P."/>
            <person name="Buyck B."/>
            <person name="Bense V."/>
            <person name="Catcheside P."/>
            <person name="Chovatia M."/>
            <person name="Cooper J."/>
            <person name="Damon W."/>
            <person name="Desjardin D."/>
            <person name="Finy P."/>
            <person name="Geml J."/>
            <person name="Haridas S."/>
            <person name="Hughes K."/>
            <person name="Justo A."/>
            <person name="Karasinski D."/>
            <person name="Kautmanova I."/>
            <person name="Kiss B."/>
            <person name="Kocsube S."/>
            <person name="Kotiranta H."/>
            <person name="LaButti K.M."/>
            <person name="Lechner B.E."/>
            <person name="Liimatainen K."/>
            <person name="Lipzen A."/>
            <person name="Lukacs Z."/>
            <person name="Mihaltcheva S."/>
            <person name="Morgado L.N."/>
            <person name="Niskanen T."/>
            <person name="Noordeloos M.E."/>
            <person name="Ohm R.A."/>
            <person name="Ortiz-Santana B."/>
            <person name="Ovrebo C."/>
            <person name="Racz N."/>
            <person name="Riley R."/>
            <person name="Savchenko A."/>
            <person name="Shiryaev A."/>
            <person name="Soop K."/>
            <person name="Spirin V."/>
            <person name="Szebenyi C."/>
            <person name="Tomsovsky M."/>
            <person name="Tulloss R.E."/>
            <person name="Uehling J."/>
            <person name="Grigoriev I.V."/>
            <person name="Vagvolgyi C."/>
            <person name="Papp T."/>
            <person name="Martin F.M."/>
            <person name="Miettinen O."/>
            <person name="Hibbett D.S."/>
            <person name="Nagy L.G."/>
        </authorList>
    </citation>
    <scope>NUCLEOTIDE SEQUENCE [LARGE SCALE GENOMIC DNA]</scope>
    <source>
        <strain evidence="3 4">FP101781</strain>
    </source>
</reference>
<dbReference type="EMBL" id="QPFP01000097">
    <property type="protein sequence ID" value="TEB22082.1"/>
    <property type="molecule type" value="Genomic_DNA"/>
</dbReference>
<accession>A0A4Y7SJZ2</accession>
<dbReference type="InterPro" id="IPR011009">
    <property type="entry name" value="Kinase-like_dom_sf"/>
</dbReference>
<feature type="region of interest" description="Disordered" evidence="1">
    <location>
        <begin position="785"/>
        <end position="836"/>
    </location>
</feature>
<protein>
    <recommendedName>
        <fullName evidence="2">Fungal-type protein kinase domain-containing protein</fullName>
    </recommendedName>
</protein>
<dbReference type="GO" id="GO:0004672">
    <property type="term" value="F:protein kinase activity"/>
    <property type="evidence" value="ECO:0007669"/>
    <property type="project" value="InterPro"/>
</dbReference>
<feature type="region of interest" description="Disordered" evidence="1">
    <location>
        <begin position="1"/>
        <end position="108"/>
    </location>
</feature>
<gene>
    <name evidence="3" type="ORF">FA13DRAFT_1921280</name>
</gene>
<dbReference type="AlphaFoldDB" id="A0A4Y7SJZ2"/>
<dbReference type="SUPFAM" id="SSF56112">
    <property type="entry name" value="Protein kinase-like (PK-like)"/>
    <property type="match status" value="1"/>
</dbReference>
<proteinExistence type="predicted"/>
<evidence type="ECO:0000313" key="3">
    <source>
        <dbReference type="EMBL" id="TEB22082.1"/>
    </source>
</evidence>
<dbReference type="STRING" id="71717.A0A4Y7SJZ2"/>
<organism evidence="3 4">
    <name type="scientific">Coprinellus micaceus</name>
    <name type="common">Glistening ink-cap mushroom</name>
    <name type="synonym">Coprinus micaceus</name>
    <dbReference type="NCBI Taxonomy" id="71717"/>
    <lineage>
        <taxon>Eukaryota</taxon>
        <taxon>Fungi</taxon>
        <taxon>Dikarya</taxon>
        <taxon>Basidiomycota</taxon>
        <taxon>Agaricomycotina</taxon>
        <taxon>Agaricomycetes</taxon>
        <taxon>Agaricomycetidae</taxon>
        <taxon>Agaricales</taxon>
        <taxon>Agaricineae</taxon>
        <taxon>Psathyrellaceae</taxon>
        <taxon>Coprinellus</taxon>
    </lineage>
</organism>
<dbReference type="InterPro" id="IPR040976">
    <property type="entry name" value="Pkinase_fungal"/>
</dbReference>
<dbReference type="Pfam" id="PF17667">
    <property type="entry name" value="Pkinase_fungal"/>
    <property type="match status" value="2"/>
</dbReference>
<feature type="compositionally biased region" description="Polar residues" evidence="1">
    <location>
        <begin position="50"/>
        <end position="63"/>
    </location>
</feature>
<evidence type="ECO:0000256" key="1">
    <source>
        <dbReference type="SAM" id="MobiDB-lite"/>
    </source>
</evidence>
<dbReference type="PROSITE" id="PS00109">
    <property type="entry name" value="PROTEIN_KINASE_TYR"/>
    <property type="match status" value="1"/>
</dbReference>
<dbReference type="OrthoDB" id="5569250at2759"/>
<dbReference type="Gene3D" id="1.10.510.10">
    <property type="entry name" value="Transferase(Phosphotransferase) domain 1"/>
    <property type="match status" value="1"/>
</dbReference>
<dbReference type="Proteomes" id="UP000298030">
    <property type="component" value="Unassembled WGS sequence"/>
</dbReference>
<feature type="domain" description="Fungal-type protein kinase" evidence="2">
    <location>
        <begin position="288"/>
        <end position="472"/>
    </location>
</feature>
<dbReference type="InterPro" id="IPR008266">
    <property type="entry name" value="Tyr_kinase_AS"/>
</dbReference>
<evidence type="ECO:0000313" key="4">
    <source>
        <dbReference type="Proteomes" id="UP000298030"/>
    </source>
</evidence>
<name>A0A4Y7SJZ2_COPMI</name>
<feature type="domain" description="Fungal-type protein kinase" evidence="2">
    <location>
        <begin position="488"/>
        <end position="623"/>
    </location>
</feature>
<comment type="caution">
    <text evidence="3">The sequence shown here is derived from an EMBL/GenBank/DDBJ whole genome shotgun (WGS) entry which is preliminary data.</text>
</comment>